<proteinExistence type="predicted"/>
<evidence type="ECO:0000256" key="1">
    <source>
        <dbReference type="ARBA" id="ARBA00023125"/>
    </source>
</evidence>
<dbReference type="EMBL" id="JAATWM020000043">
    <property type="protein sequence ID" value="KAF9871713.1"/>
    <property type="molecule type" value="Genomic_DNA"/>
</dbReference>
<dbReference type="Pfam" id="PF04218">
    <property type="entry name" value="CENP-B_N"/>
    <property type="match status" value="1"/>
</dbReference>
<feature type="domain" description="HTH CENPB-type" evidence="4">
    <location>
        <begin position="205"/>
        <end position="280"/>
    </location>
</feature>
<dbReference type="Proteomes" id="UP000781932">
    <property type="component" value="Unassembled WGS sequence"/>
</dbReference>
<keyword evidence="1" id="KW-0238">DNA-binding</keyword>
<dbReference type="InterPro" id="IPR007889">
    <property type="entry name" value="HTH_Psq"/>
</dbReference>
<feature type="compositionally biased region" description="Polar residues" evidence="3">
    <location>
        <begin position="287"/>
        <end position="319"/>
    </location>
</feature>
<feature type="compositionally biased region" description="Basic and acidic residues" evidence="3">
    <location>
        <begin position="189"/>
        <end position="200"/>
    </location>
</feature>
<dbReference type="GO" id="GO:0003677">
    <property type="term" value="F:DNA binding"/>
    <property type="evidence" value="ECO:0007669"/>
    <property type="project" value="UniProtKB-KW"/>
</dbReference>
<reference evidence="5" key="2">
    <citation type="submission" date="2020-11" db="EMBL/GenBank/DDBJ databases">
        <title>Whole genome sequencing of Colletotrichum sp.</title>
        <authorList>
            <person name="Li H."/>
        </authorList>
    </citation>
    <scope>NUCLEOTIDE SEQUENCE</scope>
    <source>
        <strain evidence="5">CkLH20</strain>
    </source>
</reference>
<dbReference type="InterPro" id="IPR009057">
    <property type="entry name" value="Homeodomain-like_sf"/>
</dbReference>
<dbReference type="PROSITE" id="PS51253">
    <property type="entry name" value="HTH_CENPB"/>
    <property type="match status" value="1"/>
</dbReference>
<evidence type="ECO:0000313" key="5">
    <source>
        <dbReference type="EMBL" id="KAF9871713.1"/>
    </source>
</evidence>
<feature type="region of interest" description="Disordered" evidence="3">
    <location>
        <begin position="60"/>
        <end position="93"/>
    </location>
</feature>
<dbReference type="AlphaFoldDB" id="A0A9P6HVS5"/>
<feature type="region of interest" description="Disordered" evidence="3">
    <location>
        <begin position="541"/>
        <end position="578"/>
    </location>
</feature>
<dbReference type="GO" id="GO:0005634">
    <property type="term" value="C:nucleus"/>
    <property type="evidence" value="ECO:0007669"/>
    <property type="project" value="TreeGrafter"/>
</dbReference>
<feature type="region of interest" description="Disordered" evidence="3">
    <location>
        <begin position="286"/>
        <end position="325"/>
    </location>
</feature>
<evidence type="ECO:0000259" key="4">
    <source>
        <dbReference type="PROSITE" id="PS51253"/>
    </source>
</evidence>
<protein>
    <submittedName>
        <fullName evidence="5">Centromere binding protein b</fullName>
    </submittedName>
</protein>
<keyword evidence="6" id="KW-1185">Reference proteome</keyword>
<feature type="region of interest" description="Disordered" evidence="3">
    <location>
        <begin position="18"/>
        <end position="39"/>
    </location>
</feature>
<dbReference type="GeneID" id="62166699"/>
<dbReference type="SUPFAM" id="SSF46689">
    <property type="entry name" value="Homeodomain-like"/>
    <property type="match status" value="2"/>
</dbReference>
<feature type="region of interest" description="Disordered" evidence="3">
    <location>
        <begin position="467"/>
        <end position="499"/>
    </location>
</feature>
<evidence type="ECO:0000256" key="3">
    <source>
        <dbReference type="SAM" id="MobiDB-lite"/>
    </source>
</evidence>
<comment type="caution">
    <text evidence="5">The sequence shown here is derived from an EMBL/GenBank/DDBJ whole genome shotgun (WGS) entry which is preliminary data.</text>
</comment>
<organism evidence="5 6">
    <name type="scientific">Colletotrichum karsti</name>
    <dbReference type="NCBI Taxonomy" id="1095194"/>
    <lineage>
        <taxon>Eukaryota</taxon>
        <taxon>Fungi</taxon>
        <taxon>Dikarya</taxon>
        <taxon>Ascomycota</taxon>
        <taxon>Pezizomycotina</taxon>
        <taxon>Sordariomycetes</taxon>
        <taxon>Hypocreomycetidae</taxon>
        <taxon>Glomerellales</taxon>
        <taxon>Glomerellaceae</taxon>
        <taxon>Colletotrichum</taxon>
        <taxon>Colletotrichum boninense species complex</taxon>
    </lineage>
</organism>
<sequence length="578" mass="62495">MDHSIVGTTTMDQHNHMAQDEDSHMSHSHTPFGNESWSDMNSYNHQSNMSDYGGFAAFMPAHPHGLPSESLARMPPPPTPNQPIQPQQQQSHSQLPMLMIPSQPTWPSMLTNPNSYSAPPLGMAPVPPPVPPRAGRMGNGAQPQQRRVLTDEDRKKMCQYAAEHPNVKQTDIGAMFGVERSTVSKVLRNKEKYLNPEADRSQSPAGRRQQKGKFPDIDRGVMSWYRKQVQAGLTPGDEEIIEQAKHFSRSASGTEGSQMKSLNATWLERFKQRNILVGGKLSRRASETNITNHSKLSGSPSLGASGISPASPTGQQSPLSADRSDDDVVHGLGFVSYGEGAAYKHSNSQSTNSLNSALTDTGNSSFSGSAMSPTGTFTFSPDPNAGAFLPPDSSRQMHGGAASNFQRPRSQTFPNIDVESMYQTATAEPMTPKYHPASTAPSSALESPIYEMSAPHFALDTAIASSPHLHHSSSNSSIAGRSVATPAGSSPTSPTQEDARRAADTLLNFIQSRAASGLVDQKDYQVMLKLTERLGVHQQQVAKSSVGGLDRIPEGDTETLPHHQQMSFEVKPEAVLTQ</sequence>
<feature type="compositionally biased region" description="Pro residues" evidence="3">
    <location>
        <begin position="74"/>
        <end position="83"/>
    </location>
</feature>
<dbReference type="PANTHER" id="PTHR19303">
    <property type="entry name" value="TRANSPOSON"/>
    <property type="match status" value="1"/>
</dbReference>
<evidence type="ECO:0000313" key="6">
    <source>
        <dbReference type="Proteomes" id="UP000781932"/>
    </source>
</evidence>
<keyword evidence="2" id="KW-0539">Nucleus</keyword>
<name>A0A9P6HVS5_9PEZI</name>
<feature type="compositionally biased region" description="Polar residues" evidence="3">
    <location>
        <begin position="28"/>
        <end position="39"/>
    </location>
</feature>
<dbReference type="PANTHER" id="PTHR19303:SF70">
    <property type="entry name" value="HTH CENPB-TYPE DOMAIN-CONTAINING PROTEIN"/>
    <property type="match status" value="1"/>
</dbReference>
<evidence type="ECO:0000256" key="2">
    <source>
        <dbReference type="ARBA" id="ARBA00023242"/>
    </source>
</evidence>
<dbReference type="InterPro" id="IPR006600">
    <property type="entry name" value="HTH_CenpB_DNA-bd_dom"/>
</dbReference>
<dbReference type="InterPro" id="IPR050863">
    <property type="entry name" value="CenT-Element_Derived"/>
</dbReference>
<dbReference type="RefSeq" id="XP_038741174.1">
    <property type="nucleotide sequence ID" value="XM_038893625.1"/>
</dbReference>
<reference evidence="5" key="1">
    <citation type="submission" date="2020-03" db="EMBL/GenBank/DDBJ databases">
        <authorList>
            <person name="He L."/>
        </authorList>
    </citation>
    <scope>NUCLEOTIDE SEQUENCE</scope>
    <source>
        <strain evidence="5">CkLH20</strain>
    </source>
</reference>
<feature type="region of interest" description="Disordered" evidence="3">
    <location>
        <begin position="189"/>
        <end position="219"/>
    </location>
</feature>
<dbReference type="OrthoDB" id="9909311at2759"/>
<accession>A0A9P6HVS5</accession>
<dbReference type="Gene3D" id="1.10.10.60">
    <property type="entry name" value="Homeodomain-like"/>
    <property type="match status" value="2"/>
</dbReference>
<dbReference type="Pfam" id="PF03221">
    <property type="entry name" value="HTH_Tnp_Tc5"/>
    <property type="match status" value="1"/>
</dbReference>
<gene>
    <name evidence="5" type="ORF">CkaCkLH20_10911</name>
</gene>
<feature type="compositionally biased region" description="Polar residues" evidence="3">
    <location>
        <begin position="487"/>
        <end position="496"/>
    </location>
</feature>